<reference evidence="2" key="1">
    <citation type="journal article" date="1997" name="Microbiology">
        <title>Structural analysis of the 6 kb cryptic plasmid pFAJ2600 from Rhodococcus erythropolis NI86/21 and construction of Escherichia coli-Rhodococcus shuttle vectors.</title>
        <authorList>
            <person name="De Mot R."/>
            <person name="Nagy I."/>
            <person name="De Schrijver A."/>
            <person name="Pattanapipitpaisal P."/>
            <person name="Schoofs G."/>
            <person name="Vanderleyden J."/>
        </authorList>
    </citation>
    <scope>NUCLEOTIDE SEQUENCE</scope>
    <source>
        <strain evidence="2">NI86/21</strain>
        <plasmid evidence="2">pFAJ2600</plasmid>
    </source>
</reference>
<name>O30684_RHOER</name>
<geneLocation type="plasmid" evidence="2">
    <name>pFAJ2600</name>
</geneLocation>
<evidence type="ECO:0000313" key="2">
    <source>
        <dbReference type="EMBL" id="AAC45813.1"/>
    </source>
</evidence>
<protein>
    <submittedName>
        <fullName evidence="2">Uncharacterized protein</fullName>
    </submittedName>
</protein>
<organism evidence="2">
    <name type="scientific">Rhodococcus erythropolis</name>
    <name type="common">Arthrobacter picolinophilus</name>
    <dbReference type="NCBI Taxonomy" id="1833"/>
    <lineage>
        <taxon>Bacteria</taxon>
        <taxon>Bacillati</taxon>
        <taxon>Actinomycetota</taxon>
        <taxon>Actinomycetes</taxon>
        <taxon>Mycobacteriales</taxon>
        <taxon>Nocardiaceae</taxon>
        <taxon>Rhodococcus</taxon>
        <taxon>Rhodococcus erythropolis group</taxon>
    </lineage>
</organism>
<feature type="compositionally biased region" description="Low complexity" evidence="1">
    <location>
        <begin position="36"/>
        <end position="45"/>
    </location>
</feature>
<keyword evidence="2" id="KW-0614">Plasmid</keyword>
<sequence length="202" mass="22890">MQIGQSARLCARRTARIHFALRLVFRSNLVAGQSGSHVHSKCSSSIPRRFPLQPQRQSAGLPRHNPRQRHVGLHTCSHREAFAGQIDPRGALDAPSRMNLATRGLFPASHPNCMSMSAHNAMLLRMEEIRVKVSRWESRRLWWRLGRRAPGLVLEIEGYETPTQTYRTRDLDTARKMVLDYLALVDAPAPANVPICWVETGR</sequence>
<feature type="region of interest" description="Disordered" evidence="1">
    <location>
        <begin position="36"/>
        <end position="67"/>
    </location>
</feature>
<proteinExistence type="predicted"/>
<dbReference type="AlphaFoldDB" id="O30684"/>
<accession>O30684</accession>
<dbReference type="EMBL" id="AF015088">
    <property type="protein sequence ID" value="AAC45813.1"/>
    <property type="molecule type" value="Genomic_DNA"/>
</dbReference>
<evidence type="ECO:0000256" key="1">
    <source>
        <dbReference type="SAM" id="MobiDB-lite"/>
    </source>
</evidence>